<name>A0AAV4X7V3_CAEEX</name>
<comment type="caution">
    <text evidence="1">The sequence shown here is derived from an EMBL/GenBank/DDBJ whole genome shotgun (WGS) entry which is preliminary data.</text>
</comment>
<keyword evidence="2" id="KW-1185">Reference proteome</keyword>
<dbReference type="EMBL" id="BPLR01017368">
    <property type="protein sequence ID" value="GIY90986.1"/>
    <property type="molecule type" value="Genomic_DNA"/>
</dbReference>
<evidence type="ECO:0000313" key="2">
    <source>
        <dbReference type="Proteomes" id="UP001054945"/>
    </source>
</evidence>
<protein>
    <submittedName>
        <fullName evidence="1">Uncharacterized protein</fullName>
    </submittedName>
</protein>
<dbReference type="Proteomes" id="UP001054945">
    <property type="component" value="Unassembled WGS sequence"/>
</dbReference>
<evidence type="ECO:0000313" key="1">
    <source>
        <dbReference type="EMBL" id="GIY90986.1"/>
    </source>
</evidence>
<organism evidence="1 2">
    <name type="scientific">Caerostris extrusa</name>
    <name type="common">Bark spider</name>
    <name type="synonym">Caerostris bankana</name>
    <dbReference type="NCBI Taxonomy" id="172846"/>
    <lineage>
        <taxon>Eukaryota</taxon>
        <taxon>Metazoa</taxon>
        <taxon>Ecdysozoa</taxon>
        <taxon>Arthropoda</taxon>
        <taxon>Chelicerata</taxon>
        <taxon>Arachnida</taxon>
        <taxon>Araneae</taxon>
        <taxon>Araneomorphae</taxon>
        <taxon>Entelegynae</taxon>
        <taxon>Araneoidea</taxon>
        <taxon>Araneidae</taxon>
        <taxon>Caerostris</taxon>
    </lineage>
</organism>
<sequence>MSNNAGASETFWFVLEHMREGSSVPTYVCHDDSFIVTRKNSYHSTSGGNLQMSHDDLSSASSEIVSGTSSYLVTCRSRYIFRGLSTFSAKDSQIPPSCMNGVESIFCRMPIYHISKALETM</sequence>
<reference evidence="1 2" key="1">
    <citation type="submission" date="2021-06" db="EMBL/GenBank/DDBJ databases">
        <title>Caerostris extrusa draft genome.</title>
        <authorList>
            <person name="Kono N."/>
            <person name="Arakawa K."/>
        </authorList>
    </citation>
    <scope>NUCLEOTIDE SEQUENCE [LARGE SCALE GENOMIC DNA]</scope>
</reference>
<proteinExistence type="predicted"/>
<dbReference type="AlphaFoldDB" id="A0AAV4X7V3"/>
<gene>
    <name evidence="1" type="ORF">CEXT_762901</name>
</gene>
<accession>A0AAV4X7V3</accession>